<dbReference type="PANTHER" id="PTHR12526">
    <property type="entry name" value="GLYCOSYLTRANSFERASE"/>
    <property type="match status" value="1"/>
</dbReference>
<dbReference type="RefSeq" id="WP_115868525.1">
    <property type="nucleotide sequence ID" value="NZ_QREG01000011.1"/>
</dbReference>
<dbReference type="SUPFAM" id="SSF53756">
    <property type="entry name" value="UDP-Glycosyltransferase/glycogen phosphorylase"/>
    <property type="match status" value="1"/>
</dbReference>
<dbReference type="Pfam" id="PF13439">
    <property type="entry name" value="Glyco_transf_4"/>
    <property type="match status" value="1"/>
</dbReference>
<dbReference type="InterPro" id="IPR028098">
    <property type="entry name" value="Glyco_trans_4-like_N"/>
</dbReference>
<accession>A0A3D9L408</accession>
<dbReference type="GO" id="GO:0016757">
    <property type="term" value="F:glycosyltransferase activity"/>
    <property type="evidence" value="ECO:0007669"/>
    <property type="project" value="InterPro"/>
</dbReference>
<name>A0A3D9L408_MARFU</name>
<gene>
    <name evidence="3" type="ORF">C7460_111146</name>
</gene>
<dbReference type="CDD" id="cd03801">
    <property type="entry name" value="GT4_PimA-like"/>
    <property type="match status" value="1"/>
</dbReference>
<proteinExistence type="predicted"/>
<sequence>MEILVISHKYPPSIGGMQTHCYKLVQELNQKHKIHDLIWKSNYPRILFFLSVVVRALLILKRHPLIGAIYINDGLMALVCTPLLYLTKTPAFVTIHGLDVNFPWAPYQWWVRNILPKYHKIITVSLPTTQLCIKKGIPSSKLELIENAVDINFKEEPDNPTFREELSETLQTDLTNKFIICSLGRGIPRKGFSWFAENVVPNLPKNVVYIVLAREFPQERLFNVLKKLLPKGLFEKTRLMVGAEIDIKKLQQIIKDKNLETRVFHLSQFTKSRARIFEIIKHSNLYVMPNIEIPGDYEGFGLVALEAASQGTLTLAANVDGIPSAVKDNQNGYLIEGGNAQAWTDKIMELIEQPDQLKSKAEEFKSNTKAKSKSWETMAKKYAELFENSSK</sequence>
<evidence type="ECO:0000259" key="1">
    <source>
        <dbReference type="Pfam" id="PF00534"/>
    </source>
</evidence>
<dbReference type="Pfam" id="PF00534">
    <property type="entry name" value="Glycos_transf_1"/>
    <property type="match status" value="1"/>
</dbReference>
<reference evidence="3 4" key="1">
    <citation type="submission" date="2018-07" db="EMBL/GenBank/DDBJ databases">
        <title>Genomic Encyclopedia of Type Strains, Phase IV (KMG-IV): sequencing the most valuable type-strain genomes for metagenomic binning, comparative biology and taxonomic classification.</title>
        <authorList>
            <person name="Goeker M."/>
        </authorList>
    </citation>
    <scope>NUCLEOTIDE SEQUENCE [LARGE SCALE GENOMIC DNA]</scope>
    <source>
        <strain evidence="3 4">DSM 4134</strain>
    </source>
</reference>
<feature type="domain" description="Glycosyltransferase subfamily 4-like N-terminal" evidence="2">
    <location>
        <begin position="40"/>
        <end position="152"/>
    </location>
</feature>
<dbReference type="Gene3D" id="3.40.50.2000">
    <property type="entry name" value="Glycogen Phosphorylase B"/>
    <property type="match status" value="3"/>
</dbReference>
<comment type="caution">
    <text evidence="3">The sequence shown here is derived from an EMBL/GenBank/DDBJ whole genome shotgun (WGS) entry which is preliminary data.</text>
</comment>
<dbReference type="Proteomes" id="UP000256779">
    <property type="component" value="Unassembled WGS sequence"/>
</dbReference>
<dbReference type="AlphaFoldDB" id="A0A3D9L408"/>
<keyword evidence="4" id="KW-1185">Reference proteome</keyword>
<evidence type="ECO:0000313" key="4">
    <source>
        <dbReference type="Proteomes" id="UP000256779"/>
    </source>
</evidence>
<evidence type="ECO:0000259" key="2">
    <source>
        <dbReference type="Pfam" id="PF13439"/>
    </source>
</evidence>
<protein>
    <submittedName>
        <fullName evidence="3">Glycosyltransferase involved in cell wall biosynthesis</fullName>
    </submittedName>
</protein>
<feature type="domain" description="Glycosyl transferase family 1" evidence="1">
    <location>
        <begin position="214"/>
        <end position="369"/>
    </location>
</feature>
<dbReference type="InterPro" id="IPR001296">
    <property type="entry name" value="Glyco_trans_1"/>
</dbReference>
<dbReference type="EMBL" id="QREG01000011">
    <property type="protein sequence ID" value="RED98004.1"/>
    <property type="molecule type" value="Genomic_DNA"/>
</dbReference>
<organism evidence="3 4">
    <name type="scientific">Marinoscillum furvescens DSM 4134</name>
    <dbReference type="NCBI Taxonomy" id="1122208"/>
    <lineage>
        <taxon>Bacteria</taxon>
        <taxon>Pseudomonadati</taxon>
        <taxon>Bacteroidota</taxon>
        <taxon>Cytophagia</taxon>
        <taxon>Cytophagales</taxon>
        <taxon>Reichenbachiellaceae</taxon>
        <taxon>Marinoscillum</taxon>
    </lineage>
</organism>
<keyword evidence="3" id="KW-0808">Transferase</keyword>
<dbReference type="OrthoDB" id="9792322at2"/>
<evidence type="ECO:0000313" key="3">
    <source>
        <dbReference type="EMBL" id="RED98004.1"/>
    </source>
</evidence>